<accession>A0A9E7PM36</accession>
<dbReference type="PANTHER" id="PTHR30483">
    <property type="entry name" value="LEUCINE-SPECIFIC-BINDING PROTEIN"/>
    <property type="match status" value="1"/>
</dbReference>
<dbReference type="CDD" id="cd19984">
    <property type="entry name" value="PBP1_ABC_ligand_binding-like"/>
    <property type="match status" value="1"/>
</dbReference>
<dbReference type="InterPro" id="IPR051010">
    <property type="entry name" value="BCAA_transport"/>
</dbReference>
<evidence type="ECO:0000313" key="3">
    <source>
        <dbReference type="EMBL" id="UUX91361.1"/>
    </source>
</evidence>
<keyword evidence="1" id="KW-0732">Signal</keyword>
<dbReference type="Gene3D" id="3.40.50.2300">
    <property type="match status" value="2"/>
</dbReference>
<feature type="domain" description="Leucine-binding protein" evidence="2">
    <location>
        <begin position="36"/>
        <end position="357"/>
    </location>
</feature>
<dbReference type="InterPro" id="IPR028081">
    <property type="entry name" value="Leu-bd"/>
</dbReference>
<keyword evidence="4" id="KW-1185">Reference proteome</keyword>
<name>A0A9E7PM36_9EURY</name>
<evidence type="ECO:0000259" key="2">
    <source>
        <dbReference type="Pfam" id="PF13458"/>
    </source>
</evidence>
<dbReference type="InterPro" id="IPR028082">
    <property type="entry name" value="Peripla_BP_I"/>
</dbReference>
<dbReference type="SUPFAM" id="SSF53822">
    <property type="entry name" value="Periplasmic binding protein-like I"/>
    <property type="match status" value="1"/>
</dbReference>
<dbReference type="EMBL" id="CP096115">
    <property type="protein sequence ID" value="UUX91361.1"/>
    <property type="molecule type" value="Genomic_DNA"/>
</dbReference>
<evidence type="ECO:0000256" key="1">
    <source>
        <dbReference type="ARBA" id="ARBA00022729"/>
    </source>
</evidence>
<dbReference type="Pfam" id="PF13458">
    <property type="entry name" value="Peripla_BP_6"/>
    <property type="match status" value="1"/>
</dbReference>
<dbReference type="PROSITE" id="PS51257">
    <property type="entry name" value="PROKAR_LIPOPROTEIN"/>
    <property type="match status" value="1"/>
</dbReference>
<proteinExistence type="predicted"/>
<reference evidence="3" key="1">
    <citation type="submission" date="2022-04" db="EMBL/GenBank/DDBJ databases">
        <title>Complete genome of Methanoplanus endosymbiosus DSM 3599.</title>
        <authorList>
            <person name="Chen S.-C."/>
            <person name="You Y.-T."/>
            <person name="Zhou Y.-Z."/>
            <person name="Lai M.-C."/>
        </authorList>
    </citation>
    <scope>NUCLEOTIDE SEQUENCE</scope>
    <source>
        <strain evidence="3">DSM 3599</strain>
    </source>
</reference>
<dbReference type="KEGG" id="mend:L6E24_08205"/>
<dbReference type="AlphaFoldDB" id="A0A9E7PM36"/>
<sequence length="364" mass="38425">MRVINYFVLFVIVTAMIFMAGCTSEAASTQDKVPAIKIGVMCPYTGDLSPYGQAVRNGVNLAFEKANPENVELVYEDSAGSVKAAMDGIRNLVQEEDVQAVIGDITSGSTLTAAPFANKYHVTLISASSTSPDITDSGDYIFRTIPSDDQQGRFASELIYTEGHHNLALIFTNNGYGVGLTKVVRESYADLGGRIVADESVDAGSSDVSALVSKLKAVNPDAVYLISNSPEITALVLNEIAVQGIDTRLYGSEGLMGQTTLDIGKPAEGLTITAVSSGTPEFAQEYEAAYGEGPGPFSAQGYDAALALFKVIQEGALTKEEIKTALYSVELDGVTGKVSFDENGNIDGGYIASTVKNGQFIEAI</sequence>
<organism evidence="3 4">
    <name type="scientific">Methanoplanus endosymbiosus</name>
    <dbReference type="NCBI Taxonomy" id="33865"/>
    <lineage>
        <taxon>Archaea</taxon>
        <taxon>Methanobacteriati</taxon>
        <taxon>Methanobacteriota</taxon>
        <taxon>Stenosarchaea group</taxon>
        <taxon>Methanomicrobia</taxon>
        <taxon>Methanomicrobiales</taxon>
        <taxon>Methanomicrobiaceae</taxon>
        <taxon>Methanoplanus</taxon>
    </lineage>
</organism>
<dbReference type="PANTHER" id="PTHR30483:SF6">
    <property type="entry name" value="PERIPLASMIC BINDING PROTEIN OF ABC TRANSPORTER FOR NATURAL AMINO ACIDS"/>
    <property type="match status" value="1"/>
</dbReference>
<protein>
    <submittedName>
        <fullName evidence="3">Penicillin-binding protein activator</fullName>
    </submittedName>
</protein>
<dbReference type="Proteomes" id="UP001060368">
    <property type="component" value="Chromosome"/>
</dbReference>
<dbReference type="GeneID" id="74307676"/>
<dbReference type="RefSeq" id="WP_257741514.1">
    <property type="nucleotide sequence ID" value="NZ_CP096115.1"/>
</dbReference>
<evidence type="ECO:0000313" key="4">
    <source>
        <dbReference type="Proteomes" id="UP001060368"/>
    </source>
</evidence>
<gene>
    <name evidence="3" type="ORF">L6E24_08205</name>
</gene>